<dbReference type="EMBL" id="BA000039">
    <property type="protein sequence ID" value="BAC08585.1"/>
    <property type="molecule type" value="Genomic_DNA"/>
</dbReference>
<proteinExistence type="predicted"/>
<dbReference type="KEGG" id="tel:tlr1032"/>
<evidence type="ECO:0000313" key="2">
    <source>
        <dbReference type="Proteomes" id="UP000000440"/>
    </source>
</evidence>
<accession>Q8DK38</accession>
<reference evidence="1 2" key="1">
    <citation type="journal article" date="2002" name="DNA Res.">
        <title>Complete genome structure of the thermophilic cyanobacterium Thermosynechococcus elongatus BP-1.</title>
        <authorList>
            <person name="Nakamura Y."/>
            <person name="Kaneko T."/>
            <person name="Sato S."/>
            <person name="Ikeuchi M."/>
            <person name="Katoh H."/>
            <person name="Sasamoto S."/>
            <person name="Watanabe A."/>
            <person name="Iriguchi M."/>
            <person name="Kawashima K."/>
            <person name="Kimura T."/>
            <person name="Kishida Y."/>
            <person name="Kiyokawa C."/>
            <person name="Kohara M."/>
            <person name="Matsumoto M."/>
            <person name="Matsuno A."/>
            <person name="Nakazaki N."/>
            <person name="Shimpo S."/>
            <person name="Sugimoto M."/>
            <person name="Takeuchi C."/>
            <person name="Yamada M."/>
            <person name="Tabata S."/>
        </authorList>
    </citation>
    <scope>NUCLEOTIDE SEQUENCE [LARGE SCALE GENOMIC DNA]</scope>
    <source>
        <strain evidence="2">IAM M-273 / NIES-2133 / BP-1</strain>
    </source>
</reference>
<name>Q8DK38_THEVB</name>
<protein>
    <submittedName>
        <fullName evidence="1">Tlr1032 protein</fullName>
    </submittedName>
</protein>
<keyword evidence="2" id="KW-1185">Reference proteome</keyword>
<dbReference type="Proteomes" id="UP000000440">
    <property type="component" value="Chromosome"/>
</dbReference>
<dbReference type="EnsemblBacteria" id="BAC08585">
    <property type="protein sequence ID" value="BAC08585"/>
    <property type="gene ID" value="BAC08585"/>
</dbReference>
<dbReference type="STRING" id="197221.gene:10747625"/>
<sequence>MPMTAPDPPFSSPSEWAVISPEVLGELFDAALLEGLVSSETPDLEALFQDLTPLDLKPAAIAPEQWQQLQAQHQQITRHLEETLTYLAKVKALAYQLQAVASEFVPTPKYWRRQAPPPHPLEYLTAELLRAIADTQASLEPIYEPLNQLGETLNGTSTPQINEFPLGPQ</sequence>
<organism evidence="1 2">
    <name type="scientific">Thermosynechococcus vestitus (strain NIES-2133 / IAM M-273 / BP-1)</name>
    <dbReference type="NCBI Taxonomy" id="197221"/>
    <lineage>
        <taxon>Bacteria</taxon>
        <taxon>Bacillati</taxon>
        <taxon>Cyanobacteriota</taxon>
        <taxon>Cyanophyceae</taxon>
        <taxon>Acaryochloridales</taxon>
        <taxon>Thermosynechococcaceae</taxon>
        <taxon>Thermosynechococcus</taxon>
    </lineage>
</organism>
<gene>
    <name evidence="1" type="ordered locus">tlr1032</name>
</gene>
<dbReference type="AlphaFoldDB" id="Q8DK38"/>
<evidence type="ECO:0000313" key="1">
    <source>
        <dbReference type="EMBL" id="BAC08585.1"/>
    </source>
</evidence>